<dbReference type="GO" id="GO:0005737">
    <property type="term" value="C:cytoplasm"/>
    <property type="evidence" value="ECO:0007669"/>
    <property type="project" value="TreeGrafter"/>
</dbReference>
<dbReference type="PANTHER" id="PTHR13847">
    <property type="entry name" value="SARCOSINE DEHYDROGENASE-RELATED"/>
    <property type="match status" value="1"/>
</dbReference>
<dbReference type="RefSeq" id="WP_204007715.1">
    <property type="nucleotide sequence ID" value="NZ_BOPG01000076.1"/>
</dbReference>
<feature type="domain" description="FAD dependent oxidoreductase" evidence="2">
    <location>
        <begin position="5"/>
        <end position="374"/>
    </location>
</feature>
<protein>
    <submittedName>
        <fullName evidence="3">D-amino-acid oxidase</fullName>
    </submittedName>
</protein>
<evidence type="ECO:0000313" key="3">
    <source>
        <dbReference type="EMBL" id="GIJ62206.1"/>
    </source>
</evidence>
<gene>
    <name evidence="3" type="ORF">Vau01_097220</name>
</gene>
<dbReference type="AlphaFoldDB" id="A0A8J3ZE22"/>
<dbReference type="Pfam" id="PF01266">
    <property type="entry name" value="DAO"/>
    <property type="match status" value="1"/>
</dbReference>
<reference evidence="3" key="1">
    <citation type="submission" date="2021-01" db="EMBL/GenBank/DDBJ databases">
        <title>Whole genome shotgun sequence of Virgisporangium aurantiacum NBRC 16421.</title>
        <authorList>
            <person name="Komaki H."/>
            <person name="Tamura T."/>
        </authorList>
    </citation>
    <scope>NUCLEOTIDE SEQUENCE</scope>
    <source>
        <strain evidence="3">NBRC 16421</strain>
    </source>
</reference>
<dbReference type="Gene3D" id="3.50.50.60">
    <property type="entry name" value="FAD/NAD(P)-binding domain"/>
    <property type="match status" value="1"/>
</dbReference>
<dbReference type="GO" id="GO:0016491">
    <property type="term" value="F:oxidoreductase activity"/>
    <property type="evidence" value="ECO:0007669"/>
    <property type="project" value="UniProtKB-KW"/>
</dbReference>
<keyword evidence="4" id="KW-1185">Reference proteome</keyword>
<proteinExistence type="predicted"/>
<dbReference type="Proteomes" id="UP000612585">
    <property type="component" value="Unassembled WGS sequence"/>
</dbReference>
<accession>A0A8J3ZE22</accession>
<evidence type="ECO:0000259" key="2">
    <source>
        <dbReference type="Pfam" id="PF01266"/>
    </source>
</evidence>
<dbReference type="InterPro" id="IPR036188">
    <property type="entry name" value="FAD/NAD-bd_sf"/>
</dbReference>
<keyword evidence="1" id="KW-0560">Oxidoreductase</keyword>
<comment type="caution">
    <text evidence="3">The sequence shown here is derived from an EMBL/GenBank/DDBJ whole genome shotgun (WGS) entry which is preliminary data.</text>
</comment>
<dbReference type="PANTHER" id="PTHR13847:SF289">
    <property type="entry name" value="GLYCINE OXIDASE"/>
    <property type="match status" value="1"/>
</dbReference>
<sequence length="481" mass="51568">MQTFDVVVAGNGVLGQSVAAAAAWAGLRVAVVGDPQRPAAASSAAGAMLGCFGEVTPTLLRSEAGRQKLAATVRAHHLWPSWLERLEETAPDAPLRRADDTMVLLNTVGTADIDDAGYASIRQALDVYDEPYEDVDVEDVPGLDPDPLARPLRAMRLPREGAVDAAALLTALERAIDAAGGVRVAGTVDAVLHDAGRVTGLALADGTRISGDQVVLACGAATQRLIDGVDDLNVRIPRLVHGHGVSVVVRTAAGTPPARSVLRTPNRSFACGLHLVPRSSGTVYLGATNAIHFDEPAGPGIDDVTFLLGCAVHQLDRRLRVASVERLQSGSRPASFDGFPLIGETSLAGLWLASGTYRDGLHLSPLVAGYLTERLQGKGAPDDLDAFRPERPPIQAFTREEIVDQAGQHILASGYERNWTLPLDWPAVLDELFRDRHLTFAYALSDRYTPPPEILVALLRAPADVRDRYRRHLRRVRDAWS</sequence>
<dbReference type="SUPFAM" id="SSF51905">
    <property type="entry name" value="FAD/NAD(P)-binding domain"/>
    <property type="match status" value="1"/>
</dbReference>
<evidence type="ECO:0000313" key="4">
    <source>
        <dbReference type="Proteomes" id="UP000612585"/>
    </source>
</evidence>
<organism evidence="3 4">
    <name type="scientific">Virgisporangium aurantiacum</name>
    <dbReference type="NCBI Taxonomy" id="175570"/>
    <lineage>
        <taxon>Bacteria</taxon>
        <taxon>Bacillati</taxon>
        <taxon>Actinomycetota</taxon>
        <taxon>Actinomycetes</taxon>
        <taxon>Micromonosporales</taxon>
        <taxon>Micromonosporaceae</taxon>
        <taxon>Virgisporangium</taxon>
    </lineage>
</organism>
<name>A0A8J3ZE22_9ACTN</name>
<dbReference type="InterPro" id="IPR006076">
    <property type="entry name" value="FAD-dep_OxRdtase"/>
</dbReference>
<dbReference type="Gene3D" id="3.30.9.10">
    <property type="entry name" value="D-Amino Acid Oxidase, subunit A, domain 2"/>
    <property type="match status" value="1"/>
</dbReference>
<evidence type="ECO:0000256" key="1">
    <source>
        <dbReference type="ARBA" id="ARBA00023002"/>
    </source>
</evidence>
<dbReference type="EMBL" id="BOPG01000076">
    <property type="protein sequence ID" value="GIJ62206.1"/>
    <property type="molecule type" value="Genomic_DNA"/>
</dbReference>